<comment type="caution">
    <text evidence="1">The sequence shown here is derived from an EMBL/GenBank/DDBJ whole genome shotgun (WGS) entry which is preliminary data.</text>
</comment>
<proteinExistence type="predicted"/>
<sequence length="55" mass="6517">MVLYLKVLNNRCPLLFLNKYWAVILTMFETSRWRSYPSSAYRPNNVPALTHLSNI</sequence>
<dbReference type="AlphaFoldDB" id="A0A101M4B5"/>
<reference evidence="1" key="1">
    <citation type="journal article" date="2015" name="Genome Biol. Evol.">
        <title>Organellar Genomes of White Spruce (Picea glauca): Assembly and Annotation.</title>
        <authorList>
            <person name="Jackman S.D."/>
            <person name="Warren R.L."/>
            <person name="Gibb E.A."/>
            <person name="Vandervalk B.P."/>
            <person name="Mohamadi H."/>
            <person name="Chu J."/>
            <person name="Raymond A."/>
            <person name="Pleasance S."/>
            <person name="Coope R."/>
            <person name="Wildung M.R."/>
            <person name="Ritland C.E."/>
            <person name="Bousquet J."/>
            <person name="Jones S.J."/>
            <person name="Bohlmann J."/>
            <person name="Birol I."/>
        </authorList>
    </citation>
    <scope>NUCLEOTIDE SEQUENCE [LARGE SCALE GENOMIC DNA]</scope>
    <source>
        <tissue evidence="1">Flushing bud</tissue>
    </source>
</reference>
<gene>
    <name evidence="1" type="ORF">ABT39_MTgene501</name>
</gene>
<keyword evidence="1" id="KW-0496">Mitochondrion</keyword>
<name>A0A101M4B5_PICGL</name>
<evidence type="ECO:0000313" key="1">
    <source>
        <dbReference type="EMBL" id="KUM50657.1"/>
    </source>
</evidence>
<protein>
    <submittedName>
        <fullName evidence="1">Uncharacterized protein</fullName>
    </submittedName>
</protein>
<organism evidence="1">
    <name type="scientific">Picea glauca</name>
    <name type="common">White spruce</name>
    <name type="synonym">Pinus glauca</name>
    <dbReference type="NCBI Taxonomy" id="3330"/>
    <lineage>
        <taxon>Eukaryota</taxon>
        <taxon>Viridiplantae</taxon>
        <taxon>Streptophyta</taxon>
        <taxon>Embryophyta</taxon>
        <taxon>Tracheophyta</taxon>
        <taxon>Spermatophyta</taxon>
        <taxon>Pinopsida</taxon>
        <taxon>Pinidae</taxon>
        <taxon>Conifers I</taxon>
        <taxon>Pinales</taxon>
        <taxon>Pinaceae</taxon>
        <taxon>Picea</taxon>
    </lineage>
</organism>
<dbReference type="EMBL" id="LKAM01000001">
    <property type="protein sequence ID" value="KUM50657.1"/>
    <property type="molecule type" value="Genomic_DNA"/>
</dbReference>
<geneLocation type="mitochondrion" evidence="1"/>
<accession>A0A101M4B5</accession>